<dbReference type="Proteomes" id="UP000215335">
    <property type="component" value="Unassembled WGS sequence"/>
</dbReference>
<keyword evidence="2" id="KW-1185">Reference proteome</keyword>
<evidence type="ECO:0000313" key="1">
    <source>
        <dbReference type="EMBL" id="OXU16337.1"/>
    </source>
</evidence>
<dbReference type="SUPFAM" id="SSF53098">
    <property type="entry name" value="Ribonuclease H-like"/>
    <property type="match status" value="1"/>
</dbReference>
<feature type="non-terminal residue" evidence="1">
    <location>
        <position position="505"/>
    </location>
</feature>
<proteinExistence type="predicted"/>
<evidence type="ECO:0000313" key="2">
    <source>
        <dbReference type="Proteomes" id="UP000215335"/>
    </source>
</evidence>
<reference evidence="1 2" key="1">
    <citation type="journal article" date="2017" name="Curr. Biol.">
        <title>The Evolution of Venom by Co-option of Single-Copy Genes.</title>
        <authorList>
            <person name="Martinson E.O."/>
            <person name="Mrinalini"/>
            <person name="Kelkar Y.D."/>
            <person name="Chang C.H."/>
            <person name="Werren J.H."/>
        </authorList>
    </citation>
    <scope>NUCLEOTIDE SEQUENCE [LARGE SCALE GENOMIC DNA]</scope>
    <source>
        <strain evidence="1 2">Alberta</strain>
        <tissue evidence="1">Whole body</tissue>
    </source>
</reference>
<name>A0A232EDC3_9HYME</name>
<dbReference type="InterPro" id="IPR012337">
    <property type="entry name" value="RNaseH-like_sf"/>
</dbReference>
<accession>A0A232EDC3</accession>
<sequence length="505" mass="58931">MIRNTRIDWSNFTKLRNEDTHCIEAAICNSCKSIIHSYSDKRFQNHRYSKIVINSFGYIMLHTPTERPFFVPDKRGEIHTPTERPLFVPDKRGESKIFFPKAGFAERKRICKGVPIKQYSECMQENRQNDDDRNMKKKNDCSSGLYNMSQIEYDSLEDVADLKVILNKKLAIRRESSFLEFVSALCKINFNYKPPSRQTLADSIIQSTSSVLLVDGWRNKSVNRKFLVFTLRNIHTPQTFLTFRDNSLEREDGESLAENINNAIHLAKTKYETNYVGGRFAKTFDNRALLQSTCSSHSGNLLIKQFVKDDFTKKNRDIISTFRDPKLESLLIRFGGTKLINYPDTRFCYVRDTCENLLKNLTFLQKISLLEDVYIPENILNDLFNTEFENYIINIINILTPICKLINQCQDPKFNVADSTELWLSLELLVEDSEEIVKSRIKKAVWPIGYAANFLQHKYKSLKLNNEDINIVESFIQDNLDPQYFNEYLIFCERRATFDPLAKKC</sequence>
<comment type="caution">
    <text evidence="1">The sequence shown here is derived from an EMBL/GenBank/DDBJ whole genome shotgun (WGS) entry which is preliminary data.</text>
</comment>
<dbReference type="STRING" id="543379.A0A232EDC3"/>
<protein>
    <submittedName>
        <fullName evidence="1">Uncharacterized protein</fullName>
    </submittedName>
</protein>
<organism evidence="1 2">
    <name type="scientific">Trichomalopsis sarcophagae</name>
    <dbReference type="NCBI Taxonomy" id="543379"/>
    <lineage>
        <taxon>Eukaryota</taxon>
        <taxon>Metazoa</taxon>
        <taxon>Ecdysozoa</taxon>
        <taxon>Arthropoda</taxon>
        <taxon>Hexapoda</taxon>
        <taxon>Insecta</taxon>
        <taxon>Pterygota</taxon>
        <taxon>Neoptera</taxon>
        <taxon>Endopterygota</taxon>
        <taxon>Hymenoptera</taxon>
        <taxon>Apocrita</taxon>
        <taxon>Proctotrupomorpha</taxon>
        <taxon>Chalcidoidea</taxon>
        <taxon>Pteromalidae</taxon>
        <taxon>Pteromalinae</taxon>
        <taxon>Trichomalopsis</taxon>
    </lineage>
</organism>
<dbReference type="OrthoDB" id="7684415at2759"/>
<dbReference type="AlphaFoldDB" id="A0A232EDC3"/>
<dbReference type="EMBL" id="NNAY01007127">
    <property type="protein sequence ID" value="OXU16337.1"/>
    <property type="molecule type" value="Genomic_DNA"/>
</dbReference>
<gene>
    <name evidence="1" type="ORF">TSAR_006154</name>
</gene>